<organism evidence="3 4">
    <name type="scientific">Cardiosporidium cionae</name>
    <dbReference type="NCBI Taxonomy" id="476202"/>
    <lineage>
        <taxon>Eukaryota</taxon>
        <taxon>Sar</taxon>
        <taxon>Alveolata</taxon>
        <taxon>Apicomplexa</taxon>
        <taxon>Aconoidasida</taxon>
        <taxon>Nephromycida</taxon>
        <taxon>Cardiosporidium</taxon>
    </lineage>
</organism>
<evidence type="ECO:0000313" key="4">
    <source>
        <dbReference type="Proteomes" id="UP000823046"/>
    </source>
</evidence>
<keyword evidence="2" id="KW-0812">Transmembrane</keyword>
<keyword evidence="2" id="KW-1133">Transmembrane helix</keyword>
<reference evidence="3 4" key="1">
    <citation type="journal article" date="2020" name="bioRxiv">
        <title>Metabolic contributions of an alphaproteobacterial endosymbiont in the apicomplexan Cardiosporidium cionae.</title>
        <authorList>
            <person name="Hunter E.S."/>
            <person name="Paight C.J."/>
            <person name="Lane C.E."/>
        </authorList>
    </citation>
    <scope>NUCLEOTIDE SEQUENCE [LARGE SCALE GENOMIC DNA]</scope>
    <source>
        <strain evidence="3">ESH_2018</strain>
    </source>
</reference>
<dbReference type="Proteomes" id="UP000823046">
    <property type="component" value="Unassembled WGS sequence"/>
</dbReference>
<evidence type="ECO:0000256" key="1">
    <source>
        <dbReference type="SAM" id="MobiDB-lite"/>
    </source>
</evidence>
<gene>
    <name evidence="3" type="ORF">IE077_001856</name>
</gene>
<sequence length="842" mass="93637">MVVGGLFLSIKITEISPHLTDASARTPFFTALTTPMTNSPAPTADVGMGSDSKVEDGMSVEENHVLPFPSSLNPLFSQSAPFKRIILVILDSFRFDFVLHNPATSFVENHLSGNEISQANEEVMNGFPIFHELLKKSPENSILFKVIADTPTLTFHRIKSLMTGSPAAFFDIGKIFTGDQQSGDNLLLQLQRHDHSSAIGGDDVWSQLFKNFVTYSRPYKGLDLHDFHTVDSGVYAFFEEFLDRSDWSFLVGHLLGIDKMSHSIGIQGAPFQKKLIEYHSFVSSLIQRFQTESQWNDTLLLVMGDHGQTNKGDHGGRSCEETNTFLFAYSPSPFGFSLLNLWDSIWESDQEAMDECTEAAYLNTISQPLLQEFTFRTLRQMDMTSTLAILLGLPLPYQNVGKLVYPLLPERWIQEMSECVKDLLLPWETTPPLSNPVEEEGNLHTSIKGNLTLSPSLSPRETSTVSTSTTSISLLYALAEIHYHTVAQVRQFLQAYATLRRQQPLEETSSIQNRLLELETNFTRMAMHFQVYRQTRQPHISSWEEGRPPSSLNEHIEGFPLKEAFLSYTKACRWFLVEILKESGCLLTFLLLILKETVATCRYTLHVRRSATTSRNTALDEGEAKVEGMPPMTKEGGMFPMTKEGGMPPMTKEGGMPPMTKEGGMPPMTKEGGMPPMTKEGGMPPTMTKDRKLNAAGGVASRGEITFGETQPLQTFWMTADRRVEGIPNEVNFSMEISSGKGGNAVARFAYGNAPRLHVICADASSSPTGKISRPEPPLSPKHVIIVGLNHLGVLLSVIFLRDSAVLWTVLAPRFLVDTVGLYILFGTVAAFLGVLCLLQRR</sequence>
<keyword evidence="2" id="KW-0472">Membrane</keyword>
<protein>
    <recommendedName>
        <fullName evidence="5">GPI ethanolamine phosphate transferase 3</fullName>
    </recommendedName>
</protein>
<dbReference type="InterPro" id="IPR039524">
    <property type="entry name" value="PIGO/GPI13"/>
</dbReference>
<dbReference type="Gene3D" id="3.40.720.10">
    <property type="entry name" value="Alkaline Phosphatase, subunit A"/>
    <property type="match status" value="1"/>
</dbReference>
<dbReference type="PANTHER" id="PTHR23071:SF1">
    <property type="entry name" value="GPI ETHANOLAMINE PHOSPHATE TRANSFERASE 3"/>
    <property type="match status" value="1"/>
</dbReference>
<dbReference type="PANTHER" id="PTHR23071">
    <property type="entry name" value="PHOSPHATIDYLINOSITOL GLYCAN"/>
    <property type="match status" value="1"/>
</dbReference>
<dbReference type="InterPro" id="IPR017850">
    <property type="entry name" value="Alkaline_phosphatase_core_sf"/>
</dbReference>
<accession>A0ABQ7JC21</accession>
<keyword evidence="4" id="KW-1185">Reference proteome</keyword>
<feature type="region of interest" description="Disordered" evidence="1">
    <location>
        <begin position="612"/>
        <end position="640"/>
    </location>
</feature>
<comment type="caution">
    <text evidence="3">The sequence shown here is derived from an EMBL/GenBank/DDBJ whole genome shotgun (WGS) entry which is preliminary data.</text>
</comment>
<evidence type="ECO:0000313" key="3">
    <source>
        <dbReference type="EMBL" id="KAF8821573.1"/>
    </source>
</evidence>
<feature type="transmembrane region" description="Helical" evidence="2">
    <location>
        <begin position="821"/>
        <end position="839"/>
    </location>
</feature>
<dbReference type="InterPro" id="IPR002591">
    <property type="entry name" value="Phosphodiest/P_Trfase"/>
</dbReference>
<dbReference type="SUPFAM" id="SSF53649">
    <property type="entry name" value="Alkaline phosphatase-like"/>
    <property type="match status" value="1"/>
</dbReference>
<name>A0ABQ7JC21_9APIC</name>
<proteinExistence type="predicted"/>
<dbReference type="EMBL" id="JADAQX010000162">
    <property type="protein sequence ID" value="KAF8821573.1"/>
    <property type="molecule type" value="Genomic_DNA"/>
</dbReference>
<evidence type="ECO:0000256" key="2">
    <source>
        <dbReference type="SAM" id="Phobius"/>
    </source>
</evidence>
<evidence type="ECO:0008006" key="5">
    <source>
        <dbReference type="Google" id="ProtNLM"/>
    </source>
</evidence>
<dbReference type="Pfam" id="PF01663">
    <property type="entry name" value="Phosphodiest"/>
    <property type="match status" value="1"/>
</dbReference>